<comment type="similarity">
    <text evidence="4">Belongs to the ferroportin (FP) (TC 2.A.100) family. SLC40A subfamily.</text>
</comment>
<comment type="caution">
    <text evidence="13">The sequence shown here is derived from an EMBL/GenBank/DDBJ whole genome shotgun (WGS) entry which is preliminary data.</text>
</comment>
<evidence type="ECO:0000256" key="1">
    <source>
        <dbReference type="ARBA" id="ARBA00004141"/>
    </source>
</evidence>
<feature type="transmembrane region" description="Helical" evidence="12">
    <location>
        <begin position="667"/>
        <end position="688"/>
    </location>
</feature>
<dbReference type="Pfam" id="PF06963">
    <property type="entry name" value="FPN1"/>
    <property type="match status" value="1"/>
</dbReference>
<dbReference type="GO" id="GO:0005829">
    <property type="term" value="C:cytosol"/>
    <property type="evidence" value="ECO:0007669"/>
    <property type="project" value="UniProtKB-SubCell"/>
</dbReference>
<feature type="transmembrane region" description="Helical" evidence="12">
    <location>
        <begin position="374"/>
        <end position="395"/>
    </location>
</feature>
<dbReference type="InterPro" id="IPR018619">
    <property type="entry name" value="Hyccin"/>
</dbReference>
<dbReference type="PANTHER" id="PTHR11660:SF50">
    <property type="entry name" value="SOLUTE CARRIER FAMILY 40 MEMBER"/>
    <property type="match status" value="1"/>
</dbReference>
<dbReference type="AlphaFoldDB" id="A0A7J8D5A2"/>
<keyword evidence="14" id="KW-1185">Reference proteome</keyword>
<evidence type="ECO:0000256" key="12">
    <source>
        <dbReference type="SAM" id="Phobius"/>
    </source>
</evidence>
<evidence type="ECO:0000256" key="7">
    <source>
        <dbReference type="ARBA" id="ARBA00022490"/>
    </source>
</evidence>
<dbReference type="InterPro" id="IPR009716">
    <property type="entry name" value="Ferroportin-1"/>
</dbReference>
<feature type="transmembrane region" description="Helical" evidence="12">
    <location>
        <begin position="442"/>
        <end position="462"/>
    </location>
</feature>
<reference evidence="13 14" key="1">
    <citation type="journal article" date="2020" name="Nature">
        <title>Six reference-quality genomes reveal evolution of bat adaptations.</title>
        <authorList>
            <person name="Jebb D."/>
            <person name="Huang Z."/>
            <person name="Pippel M."/>
            <person name="Hughes G.M."/>
            <person name="Lavrichenko K."/>
            <person name="Devanna P."/>
            <person name="Winkler S."/>
            <person name="Jermiin L.S."/>
            <person name="Skirmuntt E.C."/>
            <person name="Katzourakis A."/>
            <person name="Burkitt-Gray L."/>
            <person name="Ray D.A."/>
            <person name="Sullivan K.A.M."/>
            <person name="Roscito J.G."/>
            <person name="Kirilenko B.M."/>
            <person name="Davalos L.M."/>
            <person name="Corthals A.P."/>
            <person name="Power M.L."/>
            <person name="Jones G."/>
            <person name="Ransome R.D."/>
            <person name="Dechmann D.K.N."/>
            <person name="Locatelli A.G."/>
            <person name="Puechmaille S.J."/>
            <person name="Fedrigo O."/>
            <person name="Jarvis E.D."/>
            <person name="Hiller M."/>
            <person name="Vernes S.C."/>
            <person name="Myers E.W."/>
            <person name="Teeling E.C."/>
        </authorList>
    </citation>
    <scope>NUCLEOTIDE SEQUENCE [LARGE SCALE GENOMIC DNA]</scope>
    <source>
        <strain evidence="13">MRouAeg1</strain>
        <tissue evidence="13">Muscle</tissue>
    </source>
</reference>
<accession>A0A7J8D5A2</accession>
<dbReference type="Pfam" id="PF09790">
    <property type="entry name" value="Hyccin"/>
    <property type="match status" value="1"/>
</dbReference>
<sequence length="885" mass="98853">MFTSEKGVVEEWLSEFKTLPETSLKSYATNLKDKSSLVSSLYKVIQEPQSELLEPVCHQLFEFYRSGEEQLLRFTLQFLPELIWCYLAVSASRNVHSSGCIEALLLGVYNLEIVDKQGHSKVLSFTIPSLSKPSVYHEPSSIGSMALTESALSQHGLSKVVYSGPHPQREMLTAQNRFEVLTFLLLCYNATLTYMPSVSLQSLCQICSRISVCGYPRQHVRKYKGVSSRIPVSSGFMVQMLTGIYFAFYNGEWDLAQKALDDIIYRAQLELYPEPLLVANAIKASLPHGPMKSSKEGTRCIQVEITPTSSRISRNAVTSMSIRGHRWKRHGATLIYLMSPRFLIYVSCALSIWGDRMWHFAMSVFLIELYGHNLLLTAVFGLVVAGSVLIFGVLIGDWIDRKPRNKVAHASLFTQNASVAACCVVLMLVFSYEREMEQVWRGWFPVACYAAVITLAALANLASTALTITVQRDWIVSLTGDNRGQLAGMNAAVRRLDQIINIFAPLSVGQVMTWASHVIGCGFILGWNLISLLVEFLFLSRVYQLVPQLAKKPQQQAGGHFLERQQEAVSSQGEMDSWETTDGFFDKPKPLEKLKDRESSLEGRQAAGASRRLRSARRLLRTCRGGWEACCRQTVFLAGLGLAFLYMTVLGFDCITAGYAYTQGVGGSLLSILTALSALSGLMGTILFTRLRGHYGLVTTGIISSWLHMGCLTLCVFSVFAPGSPFDLAVFSLPLSNNSSSNHEVLKEDQVHVYSFERNMNQPVLPDRSSIHWTNSTVLFEGEQEPKYPESYISISLLFSGVILARIGLWSFDLTVTQLLQENIPETERGAVSGVQCSLNYLMDLIHFILVMLAPWLQQFGMLVFISLLFVTTGHTLYFFLRKKV</sequence>
<evidence type="ECO:0000256" key="9">
    <source>
        <dbReference type="ARBA" id="ARBA00022989"/>
    </source>
</evidence>
<dbReference type="InterPro" id="IPR036259">
    <property type="entry name" value="MFS_trans_sf"/>
</dbReference>
<keyword evidence="5" id="KW-0813">Transport</keyword>
<evidence type="ECO:0000313" key="13">
    <source>
        <dbReference type="EMBL" id="KAF6418320.1"/>
    </source>
</evidence>
<feature type="transmembrane region" description="Helical" evidence="12">
    <location>
        <begin position="407"/>
        <end position="430"/>
    </location>
</feature>
<name>A0A7J8D5A2_ROUAE</name>
<evidence type="ECO:0000256" key="4">
    <source>
        <dbReference type="ARBA" id="ARBA00006279"/>
    </source>
</evidence>
<evidence type="ECO:0000256" key="3">
    <source>
        <dbReference type="ARBA" id="ARBA00004514"/>
    </source>
</evidence>
<dbReference type="Proteomes" id="UP000593571">
    <property type="component" value="Unassembled WGS sequence"/>
</dbReference>
<keyword evidence="8 12" id="KW-0812">Transmembrane</keyword>
<organism evidence="13 14">
    <name type="scientific">Rousettus aegyptiacus</name>
    <name type="common">Egyptian fruit bat</name>
    <name type="synonym">Pteropus aegyptiacus</name>
    <dbReference type="NCBI Taxonomy" id="9407"/>
    <lineage>
        <taxon>Eukaryota</taxon>
        <taxon>Metazoa</taxon>
        <taxon>Chordata</taxon>
        <taxon>Craniata</taxon>
        <taxon>Vertebrata</taxon>
        <taxon>Euteleostomi</taxon>
        <taxon>Mammalia</taxon>
        <taxon>Eutheria</taxon>
        <taxon>Laurasiatheria</taxon>
        <taxon>Chiroptera</taxon>
        <taxon>Yinpterochiroptera</taxon>
        <taxon>Pteropodoidea</taxon>
        <taxon>Pteropodidae</taxon>
        <taxon>Rousettinae</taxon>
        <taxon>Rousettus</taxon>
    </lineage>
</organism>
<dbReference type="CDD" id="cd17480">
    <property type="entry name" value="MFS_SLC40A1_like"/>
    <property type="match status" value="1"/>
</dbReference>
<evidence type="ECO:0000256" key="5">
    <source>
        <dbReference type="ARBA" id="ARBA00022448"/>
    </source>
</evidence>
<feature type="transmembrane region" description="Helical" evidence="12">
    <location>
        <begin position="792"/>
        <end position="812"/>
    </location>
</feature>
<feature type="transmembrane region" description="Helical" evidence="12">
    <location>
        <begin position="333"/>
        <end position="354"/>
    </location>
</feature>
<keyword evidence="10 12" id="KW-0472">Membrane</keyword>
<comment type="similarity">
    <text evidence="11">Belongs to the Hyccin family.</text>
</comment>
<gene>
    <name evidence="13" type="ORF">HJG63_004781</name>
</gene>
<dbReference type="PANTHER" id="PTHR11660">
    <property type="entry name" value="SOLUTE CARRIER FAMILY 40 MEMBER"/>
    <property type="match status" value="1"/>
</dbReference>
<proteinExistence type="inferred from homology"/>
<evidence type="ECO:0000256" key="8">
    <source>
        <dbReference type="ARBA" id="ARBA00022692"/>
    </source>
</evidence>
<feature type="transmembrane region" description="Helical" evidence="12">
    <location>
        <begin position="695"/>
        <end position="721"/>
    </location>
</feature>
<evidence type="ECO:0000256" key="6">
    <source>
        <dbReference type="ARBA" id="ARBA00022475"/>
    </source>
</evidence>
<dbReference type="GO" id="GO:0005381">
    <property type="term" value="F:iron ion transmembrane transporter activity"/>
    <property type="evidence" value="ECO:0007669"/>
    <property type="project" value="InterPro"/>
</dbReference>
<dbReference type="EMBL" id="JACASE010000013">
    <property type="protein sequence ID" value="KAF6418320.1"/>
    <property type="molecule type" value="Genomic_DNA"/>
</dbReference>
<comment type="subcellular location">
    <subcellularLocation>
        <location evidence="2">Cell membrane</location>
    </subcellularLocation>
    <subcellularLocation>
        <location evidence="3">Cytoplasm</location>
        <location evidence="3">Cytosol</location>
    </subcellularLocation>
    <subcellularLocation>
        <location evidence="1">Membrane</location>
        <topology evidence="1">Multi-pass membrane protein</topology>
    </subcellularLocation>
</comment>
<dbReference type="GO" id="GO:0005886">
    <property type="term" value="C:plasma membrane"/>
    <property type="evidence" value="ECO:0007669"/>
    <property type="project" value="UniProtKB-SubCell"/>
</dbReference>
<feature type="transmembrane region" description="Helical" evidence="12">
    <location>
        <begin position="499"/>
        <end position="519"/>
    </location>
</feature>
<dbReference type="SUPFAM" id="SSF103473">
    <property type="entry name" value="MFS general substrate transporter"/>
    <property type="match status" value="2"/>
</dbReference>
<evidence type="ECO:0000256" key="2">
    <source>
        <dbReference type="ARBA" id="ARBA00004236"/>
    </source>
</evidence>
<keyword evidence="9 12" id="KW-1133">Transmembrane helix</keyword>
<keyword evidence="7" id="KW-0963">Cytoplasm</keyword>
<evidence type="ECO:0000256" key="10">
    <source>
        <dbReference type="ARBA" id="ARBA00023136"/>
    </source>
</evidence>
<evidence type="ECO:0000256" key="11">
    <source>
        <dbReference type="ARBA" id="ARBA00034482"/>
    </source>
</evidence>
<keyword evidence="6" id="KW-1003">Cell membrane</keyword>
<evidence type="ECO:0000313" key="14">
    <source>
        <dbReference type="Proteomes" id="UP000593571"/>
    </source>
</evidence>
<feature type="transmembrane region" description="Helical" evidence="12">
    <location>
        <begin position="634"/>
        <end position="661"/>
    </location>
</feature>
<protein>
    <submittedName>
        <fullName evidence="13">Family with sequence similarity 126 member A</fullName>
    </submittedName>
</protein>
<feature type="transmembrane region" description="Helical" evidence="12">
    <location>
        <begin position="839"/>
        <end position="857"/>
    </location>
</feature>
<feature type="transmembrane region" description="Helical" evidence="12">
    <location>
        <begin position="863"/>
        <end position="881"/>
    </location>
</feature>
<feature type="transmembrane region" description="Helical" evidence="12">
    <location>
        <begin position="525"/>
        <end position="543"/>
    </location>
</feature>